<dbReference type="Gene3D" id="2.102.10.10">
    <property type="entry name" value="Rieske [2Fe-2S] iron-sulphur domain"/>
    <property type="match status" value="1"/>
</dbReference>
<organism evidence="6 7">
    <name type="scientific">Halorubrum tropicale</name>
    <dbReference type="NCBI Taxonomy" id="1765655"/>
    <lineage>
        <taxon>Archaea</taxon>
        <taxon>Methanobacteriati</taxon>
        <taxon>Methanobacteriota</taxon>
        <taxon>Stenosarchaea group</taxon>
        <taxon>Halobacteria</taxon>
        <taxon>Halobacteriales</taxon>
        <taxon>Haloferacaceae</taxon>
        <taxon>Halorubrum</taxon>
    </lineage>
</organism>
<keyword evidence="4" id="KW-0411">Iron-sulfur</keyword>
<keyword evidence="3" id="KW-0408">Iron</keyword>
<sequence length="129" mass="14421">MAAKDAHDAITDRDDLHHVISVDDFDEGERVIVDIEGREVAVFHSNGDFHALSNYCTHQGGPACEGLLSGTLDVDEEDELIWSCEGEIVACPWHGWEFDITDGSHTASDQYRLPTYDVRVDEGELYIKL</sequence>
<evidence type="ECO:0000256" key="1">
    <source>
        <dbReference type="ARBA" id="ARBA00022714"/>
    </source>
</evidence>
<keyword evidence="7" id="KW-1185">Reference proteome</keyword>
<dbReference type="Pfam" id="PF00355">
    <property type="entry name" value="Rieske"/>
    <property type="match status" value="1"/>
</dbReference>
<dbReference type="RefSeq" id="WP_053772948.1">
    <property type="nucleotide sequence ID" value="NZ_LIST01000008.1"/>
</dbReference>
<dbReference type="EMBL" id="LIST01000008">
    <property type="protein sequence ID" value="KOX95339.1"/>
    <property type="molecule type" value="Genomic_DNA"/>
</dbReference>
<evidence type="ECO:0000313" key="6">
    <source>
        <dbReference type="EMBL" id="KOX95339.1"/>
    </source>
</evidence>
<dbReference type="SUPFAM" id="SSF50022">
    <property type="entry name" value="ISP domain"/>
    <property type="match status" value="1"/>
</dbReference>
<name>A0A0M9AN01_9EURY</name>
<evidence type="ECO:0000256" key="3">
    <source>
        <dbReference type="ARBA" id="ARBA00023004"/>
    </source>
</evidence>
<evidence type="ECO:0000256" key="4">
    <source>
        <dbReference type="ARBA" id="ARBA00023014"/>
    </source>
</evidence>
<dbReference type="GO" id="GO:0046872">
    <property type="term" value="F:metal ion binding"/>
    <property type="evidence" value="ECO:0007669"/>
    <property type="project" value="UniProtKB-KW"/>
</dbReference>
<gene>
    <name evidence="6" type="ORF">AMR74_15500</name>
</gene>
<dbReference type="PANTHER" id="PTHR21496:SF23">
    <property type="entry name" value="3-PHENYLPROPIONATE_CINNAMIC ACID DIOXYGENASE FERREDOXIN SUBUNIT"/>
    <property type="match status" value="1"/>
</dbReference>
<keyword evidence="1" id="KW-0001">2Fe-2S</keyword>
<evidence type="ECO:0000259" key="5">
    <source>
        <dbReference type="PROSITE" id="PS51296"/>
    </source>
</evidence>
<dbReference type="AlphaFoldDB" id="A0A0M9AN01"/>
<dbReference type="GO" id="GO:0051537">
    <property type="term" value="F:2 iron, 2 sulfur cluster binding"/>
    <property type="evidence" value="ECO:0007669"/>
    <property type="project" value="UniProtKB-KW"/>
</dbReference>
<dbReference type="PANTHER" id="PTHR21496">
    <property type="entry name" value="FERREDOXIN-RELATED"/>
    <property type="match status" value="1"/>
</dbReference>
<dbReference type="PROSITE" id="PS51296">
    <property type="entry name" value="RIESKE"/>
    <property type="match status" value="1"/>
</dbReference>
<dbReference type="InterPro" id="IPR017941">
    <property type="entry name" value="Rieske_2Fe-2S"/>
</dbReference>
<proteinExistence type="predicted"/>
<dbReference type="PATRIC" id="fig|1705389.3.peg.82"/>
<reference evidence="6 7" key="1">
    <citation type="submission" date="2015-08" db="EMBL/GenBank/DDBJ databases">
        <title>Genomes of Isolates from Cabo Rojo, PR.</title>
        <authorList>
            <person name="Sanchez-Nieves R.L."/>
            <person name="Montalvo-Rodriguez R."/>
        </authorList>
    </citation>
    <scope>NUCLEOTIDE SEQUENCE [LARGE SCALE GENOMIC DNA]</scope>
    <source>
        <strain evidence="6 7">5</strain>
    </source>
</reference>
<dbReference type="OrthoDB" id="6837at2157"/>
<evidence type="ECO:0000313" key="7">
    <source>
        <dbReference type="Proteomes" id="UP000037747"/>
    </source>
</evidence>
<evidence type="ECO:0000256" key="2">
    <source>
        <dbReference type="ARBA" id="ARBA00022723"/>
    </source>
</evidence>
<keyword evidence="2" id="KW-0479">Metal-binding</keyword>
<comment type="caution">
    <text evidence="6">The sequence shown here is derived from an EMBL/GenBank/DDBJ whole genome shotgun (WGS) entry which is preliminary data.</text>
</comment>
<accession>A0A0M9AN01</accession>
<dbReference type="InterPro" id="IPR036922">
    <property type="entry name" value="Rieske_2Fe-2S_sf"/>
</dbReference>
<dbReference type="STRING" id="1765655.AMR74_15500"/>
<feature type="domain" description="Rieske" evidence="5">
    <location>
        <begin position="17"/>
        <end position="127"/>
    </location>
</feature>
<protein>
    <submittedName>
        <fullName evidence="6">(2Fe-2S)-binding protein</fullName>
    </submittedName>
</protein>
<dbReference type="Proteomes" id="UP000037747">
    <property type="component" value="Unassembled WGS sequence"/>
</dbReference>